<evidence type="ECO:0000313" key="5">
    <source>
        <dbReference type="EMBL" id="EAR62928.1"/>
    </source>
</evidence>
<protein>
    <submittedName>
        <fullName evidence="5">V-type ATP synthase subunit D</fullName>
        <ecNumber evidence="5">3.6.3.14</ecNumber>
    </submittedName>
</protein>
<keyword evidence="6" id="KW-1185">Reference proteome</keyword>
<reference evidence="5 6" key="1">
    <citation type="submission" date="2006-02" db="EMBL/GenBank/DDBJ databases">
        <authorList>
            <person name="Pinhassi J."/>
            <person name="Pedros-Alio C."/>
            <person name="Ferriera S."/>
            <person name="Johnson J."/>
            <person name="Kravitz S."/>
            <person name="Halpern A."/>
            <person name="Remington K."/>
            <person name="Beeson K."/>
            <person name="Tran B."/>
            <person name="Rogers Y.-H."/>
            <person name="Friedman R."/>
            <person name="Venter J.C."/>
        </authorList>
    </citation>
    <scope>NUCLEOTIDE SEQUENCE [LARGE SCALE GENOMIC DNA]</scope>
    <source>
        <strain evidence="5 6">MED92</strain>
    </source>
</reference>
<dbReference type="Gene3D" id="1.10.287.3240">
    <property type="match status" value="1"/>
</dbReference>
<dbReference type="EMBL" id="AAOW01000001">
    <property type="protein sequence ID" value="EAR62928.1"/>
    <property type="molecule type" value="Genomic_DNA"/>
</dbReference>
<evidence type="ECO:0000256" key="4">
    <source>
        <dbReference type="SAM" id="Coils"/>
    </source>
</evidence>
<dbReference type="Pfam" id="PF01813">
    <property type="entry name" value="ATP-synt_D"/>
    <property type="match status" value="1"/>
</dbReference>
<dbReference type="GO" id="GO:0016787">
    <property type="term" value="F:hydrolase activity"/>
    <property type="evidence" value="ECO:0007669"/>
    <property type="project" value="UniProtKB-KW"/>
</dbReference>
<evidence type="ECO:0000313" key="6">
    <source>
        <dbReference type="Proteomes" id="UP000002171"/>
    </source>
</evidence>
<dbReference type="RefSeq" id="WP_007021946.1">
    <property type="nucleotide sequence ID" value="NZ_CH724126.1"/>
</dbReference>
<comment type="similarity">
    <text evidence="1">Belongs to the V-ATPase D subunit family.</text>
</comment>
<dbReference type="NCBIfam" id="TIGR00309">
    <property type="entry name" value="V_ATPase_subD"/>
    <property type="match status" value="1"/>
</dbReference>
<name>A0A7U8C7C1_NEPCE</name>
<dbReference type="EC" id="3.6.3.14" evidence="5"/>
<keyword evidence="2" id="KW-0813">Transport</keyword>
<dbReference type="AlphaFoldDB" id="A0A7U8C7C1"/>
<comment type="caution">
    <text evidence="5">The sequence shown here is derived from an EMBL/GenBank/DDBJ whole genome shotgun (WGS) entry which is preliminary data.</text>
</comment>
<feature type="coiled-coil region" evidence="4">
    <location>
        <begin position="120"/>
        <end position="154"/>
    </location>
</feature>
<sequence length="208" mass="23873">MAKLALNKTTLNREGRKLKSFRQFVPALDLKRKQLLSARQETRKSLEQTEQLLADLQQEVADQLPMLANSDVELASLLQIRTCDVGYINLVGLELPELRQFEVELAQYSRLLYPHWVDVLLDLQQRALKAEIEIQIYRQRLALLEEGLQKTTQRLNLFDKVLIPQARANIRKIQIALSDAERAGVVRAKIAKNKRAKLAAVQLRRGTL</sequence>
<keyword evidence="5" id="KW-0378">Hydrolase</keyword>
<keyword evidence="3" id="KW-0406">Ion transport</keyword>
<evidence type="ECO:0000256" key="3">
    <source>
        <dbReference type="ARBA" id="ARBA00023065"/>
    </source>
</evidence>
<evidence type="ECO:0000256" key="1">
    <source>
        <dbReference type="ARBA" id="ARBA00005850"/>
    </source>
</evidence>
<keyword evidence="4" id="KW-0175">Coiled coil</keyword>
<organism evidence="5 6">
    <name type="scientific">Neptuniibacter caesariensis</name>
    <dbReference type="NCBI Taxonomy" id="207954"/>
    <lineage>
        <taxon>Bacteria</taxon>
        <taxon>Pseudomonadati</taxon>
        <taxon>Pseudomonadota</taxon>
        <taxon>Gammaproteobacteria</taxon>
        <taxon>Oceanospirillales</taxon>
        <taxon>Oceanospirillaceae</taxon>
        <taxon>Neptuniibacter</taxon>
    </lineage>
</organism>
<evidence type="ECO:0000256" key="2">
    <source>
        <dbReference type="ARBA" id="ARBA00022448"/>
    </source>
</evidence>
<feature type="coiled-coil region" evidence="4">
    <location>
        <begin position="32"/>
        <end position="59"/>
    </location>
</feature>
<proteinExistence type="inferred from homology"/>
<dbReference type="OrthoDB" id="5637912at2"/>
<gene>
    <name evidence="5" type="ORF">MED92_07411</name>
</gene>
<dbReference type="Proteomes" id="UP000002171">
    <property type="component" value="Unassembled WGS sequence"/>
</dbReference>
<dbReference type="InterPro" id="IPR002699">
    <property type="entry name" value="V_ATPase_D"/>
</dbReference>
<dbReference type="GO" id="GO:0046961">
    <property type="term" value="F:proton-transporting ATPase activity, rotational mechanism"/>
    <property type="evidence" value="ECO:0007669"/>
    <property type="project" value="InterPro"/>
</dbReference>
<accession>A0A7U8C7C1</accession>